<keyword evidence="4" id="KW-1185">Reference proteome</keyword>
<protein>
    <recommendedName>
        <fullName evidence="2">Tubby C-terminal domain-containing protein</fullName>
    </recommendedName>
</protein>
<dbReference type="AlphaFoldDB" id="A0A2G9HCE4"/>
<dbReference type="Pfam" id="PF01167">
    <property type="entry name" value="Tub"/>
    <property type="match status" value="1"/>
</dbReference>
<evidence type="ECO:0000313" key="3">
    <source>
        <dbReference type="EMBL" id="PIN14970.1"/>
    </source>
</evidence>
<proteinExistence type="inferred from homology"/>
<comment type="caution">
    <text evidence="3">The sequence shown here is derived from an EMBL/GenBank/DDBJ whole genome shotgun (WGS) entry which is preliminary data.</text>
</comment>
<feature type="domain" description="Tubby C-terminal" evidence="2">
    <location>
        <begin position="6"/>
        <end position="252"/>
    </location>
</feature>
<dbReference type="Proteomes" id="UP000231279">
    <property type="component" value="Unassembled WGS sequence"/>
</dbReference>
<reference evidence="4" key="1">
    <citation type="journal article" date="2018" name="Gigascience">
        <title>Genome assembly of the Pink Ipe (Handroanthus impetiginosus, Bignoniaceae), a highly valued, ecologically keystone Neotropical timber forest tree.</title>
        <authorList>
            <person name="Silva-Junior O.B."/>
            <person name="Grattapaglia D."/>
            <person name="Novaes E."/>
            <person name="Collevatti R.G."/>
        </authorList>
    </citation>
    <scope>NUCLEOTIDE SEQUENCE [LARGE SCALE GENOMIC DNA]</scope>
    <source>
        <strain evidence="4">cv. UFG-1</strain>
    </source>
</reference>
<evidence type="ECO:0000256" key="1">
    <source>
        <dbReference type="ARBA" id="ARBA00007129"/>
    </source>
</evidence>
<comment type="similarity">
    <text evidence="1">Belongs to the TUB family.</text>
</comment>
<sequence length="309" mass="35224">MNLTADEDEYDKLLLAAKRIKRTTRTDFVISLVGDDFSRASSAYVGKLRSNFMGDKFTIYDIQPPNEGAVKHISRKSRRFNAKQVSPRFPAYNYRVATICYKLHGLRPKRPRQMHCVMLSIPASSVQEGGNVPTPKSFSQWADEKPPSLQITKGIEPAAYFEETLVLKNRAPRWHDEMQCWCLNFRGRVTVPSVKNFQLVTEDDPLPGIPAAEHEKIILQFGKIAEDIFTMDYRYPLSALQAFAICLSSFDSKPNGLLPFYSFAPLIICFRSWIAILKNRTKLNHDPSTPINYSNLNNLITAIRETDVK</sequence>
<evidence type="ECO:0000313" key="4">
    <source>
        <dbReference type="Proteomes" id="UP000231279"/>
    </source>
</evidence>
<dbReference type="PANTHER" id="PTHR16517:SF134">
    <property type="entry name" value="TUBBY-LIKE F-BOX PROTEIN 2"/>
    <property type="match status" value="1"/>
</dbReference>
<accession>A0A2G9HCE4</accession>
<dbReference type="OrthoDB" id="8775810at2759"/>
<dbReference type="EMBL" id="NKXS01002180">
    <property type="protein sequence ID" value="PIN14970.1"/>
    <property type="molecule type" value="Genomic_DNA"/>
</dbReference>
<dbReference type="PRINTS" id="PR01573">
    <property type="entry name" value="SUPERTUBBY"/>
</dbReference>
<dbReference type="InterPro" id="IPR000007">
    <property type="entry name" value="Tubby_C"/>
</dbReference>
<dbReference type="STRING" id="429701.A0A2G9HCE4"/>
<dbReference type="InterPro" id="IPR025659">
    <property type="entry name" value="Tubby-like_C"/>
</dbReference>
<dbReference type="PANTHER" id="PTHR16517">
    <property type="entry name" value="TUBBY-RELATED"/>
    <property type="match status" value="1"/>
</dbReference>
<gene>
    <name evidence="3" type="ORF">CDL12_12395</name>
</gene>
<evidence type="ECO:0000259" key="2">
    <source>
        <dbReference type="Pfam" id="PF01167"/>
    </source>
</evidence>
<dbReference type="Gene3D" id="3.20.90.10">
    <property type="entry name" value="Tubby Protein, Chain A"/>
    <property type="match status" value="1"/>
</dbReference>
<dbReference type="SUPFAM" id="SSF54518">
    <property type="entry name" value="Tubby C-terminal domain-like"/>
    <property type="match status" value="1"/>
</dbReference>
<name>A0A2G9HCE4_9LAMI</name>
<organism evidence="3 4">
    <name type="scientific">Handroanthus impetiginosus</name>
    <dbReference type="NCBI Taxonomy" id="429701"/>
    <lineage>
        <taxon>Eukaryota</taxon>
        <taxon>Viridiplantae</taxon>
        <taxon>Streptophyta</taxon>
        <taxon>Embryophyta</taxon>
        <taxon>Tracheophyta</taxon>
        <taxon>Spermatophyta</taxon>
        <taxon>Magnoliopsida</taxon>
        <taxon>eudicotyledons</taxon>
        <taxon>Gunneridae</taxon>
        <taxon>Pentapetalae</taxon>
        <taxon>asterids</taxon>
        <taxon>lamiids</taxon>
        <taxon>Lamiales</taxon>
        <taxon>Bignoniaceae</taxon>
        <taxon>Crescentiina</taxon>
        <taxon>Tabebuia alliance</taxon>
        <taxon>Handroanthus</taxon>
    </lineage>
</organism>